<sequence>MVFVRSSAVSAVGYDALSMRMRIRFVEGRSYDFCGVPPSIYQGLLNSFSKGSYYNQHIRDRYRC</sequence>
<dbReference type="InterPro" id="IPR025309">
    <property type="entry name" value="KTSC_dom"/>
</dbReference>
<gene>
    <name evidence="2" type="ORF">OVY01_22240</name>
</gene>
<comment type="caution">
    <text evidence="2">The sequence shown here is derived from an EMBL/GenBank/DDBJ whole genome shotgun (WGS) entry which is preliminary data.</text>
</comment>
<proteinExistence type="predicted"/>
<keyword evidence="3" id="KW-1185">Reference proteome</keyword>
<dbReference type="EMBL" id="JAPMXC010000013">
    <property type="protein sequence ID" value="MCY0389863.1"/>
    <property type="molecule type" value="Genomic_DNA"/>
</dbReference>
<dbReference type="Pfam" id="PF13619">
    <property type="entry name" value="KTSC"/>
    <property type="match status" value="1"/>
</dbReference>
<accession>A0ABT3ZTH6</accession>
<evidence type="ECO:0000259" key="1">
    <source>
        <dbReference type="Pfam" id="PF13619"/>
    </source>
</evidence>
<evidence type="ECO:0000313" key="2">
    <source>
        <dbReference type="EMBL" id="MCY0389863.1"/>
    </source>
</evidence>
<dbReference type="Proteomes" id="UP001082899">
    <property type="component" value="Unassembled WGS sequence"/>
</dbReference>
<evidence type="ECO:0000313" key="3">
    <source>
        <dbReference type="Proteomes" id="UP001082899"/>
    </source>
</evidence>
<feature type="domain" description="KTSC" evidence="1">
    <location>
        <begin position="6"/>
        <end position="62"/>
    </location>
</feature>
<organism evidence="2 3">
    <name type="scientific">Robbsia betulipollinis</name>
    <dbReference type="NCBI Taxonomy" id="2981849"/>
    <lineage>
        <taxon>Bacteria</taxon>
        <taxon>Pseudomonadati</taxon>
        <taxon>Pseudomonadota</taxon>
        <taxon>Betaproteobacteria</taxon>
        <taxon>Burkholderiales</taxon>
        <taxon>Burkholderiaceae</taxon>
        <taxon>Robbsia</taxon>
    </lineage>
</organism>
<protein>
    <submittedName>
        <fullName evidence="2">KTSC domain-containing protein</fullName>
    </submittedName>
</protein>
<name>A0ABT3ZTH6_9BURK</name>
<reference evidence="2" key="1">
    <citation type="submission" date="2022-11" db="EMBL/GenBank/DDBJ databases">
        <title>Robbsia betulipollinis sp. nov., isolated from pollen of birch (Betula pendula).</title>
        <authorList>
            <person name="Shi H."/>
            <person name="Ambika Manirajan B."/>
            <person name="Ratering S."/>
            <person name="Geissler-Plaum R."/>
            <person name="Schnell S."/>
        </authorList>
    </citation>
    <scope>NUCLEOTIDE SEQUENCE</scope>
    <source>
        <strain evidence="2">Bb-Pol-6</strain>
    </source>
</reference>